<dbReference type="STRING" id="856736.SAMN04488058_104110"/>
<reference evidence="3" key="1">
    <citation type="submission" date="2016-10" db="EMBL/GenBank/DDBJ databases">
        <authorList>
            <person name="Varghese N."/>
            <person name="Submissions S."/>
        </authorList>
    </citation>
    <scope>NUCLEOTIDE SEQUENCE [LARGE SCALE GENOMIC DNA]</scope>
    <source>
        <strain evidence="3">CGMCC 1.10218</strain>
    </source>
</reference>
<dbReference type="AlphaFoldDB" id="A0A1H6WE08"/>
<evidence type="ECO:0000256" key="1">
    <source>
        <dbReference type="SAM" id="MobiDB-lite"/>
    </source>
</evidence>
<keyword evidence="3" id="KW-1185">Reference proteome</keyword>
<sequence>MAGTRRPKAINGERGTEGRPDPSLPPQSSSAQGEPVRIRPVRGAAAVSPGLTPVLPPPAEAEAGGRGAGGQETEPRPRSRQLTPHVRVQPRGPGEAAPLRAEPWPPLVPAPSARADEPSADEAARLQRALSDWLLHAPAPGGPRPSETPAVAPDSREAAPRQREATGRLPTAGGGRREVLRVTANPAPVERLEVGAGGGEEAGEPAAPPVPEAAAAPSPAPGRPAPVPSAPGEDLTPLLEPMFGGVAPFLARFLPRSAPQQLGLLGHFCPLDDYLGYLHAQHWCGYLQVGTGQLAAYALLYEGRVVAAATLGATGEEALGELLTLYKQGAPLSAYPLPPVLAHLLSGVGGRASRSELGADFTGVYADAEGALFYSRGEVVATISATLPVEGAFPAPARPLALGLPRSLAGWAYQTYALTLRGRDVDHPITSVYHEVRARYGEEGADLIRALGRGQTPAEYAAHSDRSLPELEKLLQEFAGLGLLRAPEA</sequence>
<name>A0A1H6WE08_9DEIO</name>
<dbReference type="Proteomes" id="UP000199223">
    <property type="component" value="Unassembled WGS sequence"/>
</dbReference>
<proteinExistence type="predicted"/>
<gene>
    <name evidence="2" type="ORF">SAMN04488058_104110</name>
</gene>
<protein>
    <submittedName>
        <fullName evidence="2">Uncharacterized protein</fullName>
    </submittedName>
</protein>
<feature type="compositionally biased region" description="Basic and acidic residues" evidence="1">
    <location>
        <begin position="114"/>
        <end position="125"/>
    </location>
</feature>
<dbReference type="EMBL" id="FNZA01000004">
    <property type="protein sequence ID" value="SEJ13936.1"/>
    <property type="molecule type" value="Genomic_DNA"/>
</dbReference>
<accession>A0A1H6WE08</accession>
<evidence type="ECO:0000313" key="2">
    <source>
        <dbReference type="EMBL" id="SEJ13936.1"/>
    </source>
</evidence>
<feature type="compositionally biased region" description="Pro residues" evidence="1">
    <location>
        <begin position="218"/>
        <end position="229"/>
    </location>
</feature>
<dbReference type="RefSeq" id="WP_245745279.1">
    <property type="nucleotide sequence ID" value="NZ_FNZA01000004.1"/>
</dbReference>
<organism evidence="2 3">
    <name type="scientific">Deinococcus reticulitermitis</name>
    <dbReference type="NCBI Taxonomy" id="856736"/>
    <lineage>
        <taxon>Bacteria</taxon>
        <taxon>Thermotogati</taxon>
        <taxon>Deinococcota</taxon>
        <taxon>Deinococci</taxon>
        <taxon>Deinococcales</taxon>
        <taxon>Deinococcaceae</taxon>
        <taxon>Deinococcus</taxon>
    </lineage>
</organism>
<evidence type="ECO:0000313" key="3">
    <source>
        <dbReference type="Proteomes" id="UP000199223"/>
    </source>
</evidence>
<feature type="region of interest" description="Disordered" evidence="1">
    <location>
        <begin position="1"/>
        <end position="236"/>
    </location>
</feature>
<feature type="compositionally biased region" description="Basic and acidic residues" evidence="1">
    <location>
        <begin position="154"/>
        <end position="166"/>
    </location>
</feature>